<dbReference type="InterPro" id="IPR001478">
    <property type="entry name" value="PDZ"/>
</dbReference>
<dbReference type="CDD" id="cd10839">
    <property type="entry name" value="cpPDZ1_DegP-like"/>
    <property type="match status" value="1"/>
</dbReference>
<evidence type="ECO:0000256" key="10">
    <source>
        <dbReference type="PIRSR" id="PIRSR611782-2"/>
    </source>
</evidence>
<dbReference type="Gene3D" id="2.30.42.10">
    <property type="match status" value="2"/>
</dbReference>
<dbReference type="SUPFAM" id="SSF50494">
    <property type="entry name" value="Trypsin-like serine proteases"/>
    <property type="match status" value="1"/>
</dbReference>
<evidence type="ECO:0000256" key="1">
    <source>
        <dbReference type="ARBA" id="ARBA00004418"/>
    </source>
</evidence>
<dbReference type="EnsemblBacteria" id="AAC07399">
    <property type="protein sequence ID" value="AAC07399"/>
    <property type="gene ID" value="aq_1450"/>
</dbReference>
<dbReference type="NCBIfam" id="TIGR02037">
    <property type="entry name" value="degP_htrA_DO"/>
    <property type="match status" value="1"/>
</dbReference>
<feature type="active site" description="Charge relay system" evidence="9">
    <location>
        <position position="97"/>
    </location>
</feature>
<dbReference type="InterPro" id="IPR011782">
    <property type="entry name" value="Pept_S1C_Do"/>
</dbReference>
<dbReference type="Proteomes" id="UP000000798">
    <property type="component" value="Chromosome"/>
</dbReference>
<dbReference type="InterPro" id="IPR009003">
    <property type="entry name" value="Peptidase_S1_PA"/>
</dbReference>
<evidence type="ECO:0000313" key="12">
    <source>
        <dbReference type="EMBL" id="AAC07399.1"/>
    </source>
</evidence>
<keyword evidence="8" id="KW-0720">Serine protease</keyword>
<feature type="domain" description="PDZ" evidence="11">
    <location>
        <begin position="349"/>
        <end position="442"/>
    </location>
</feature>
<comment type="subcellular location">
    <subcellularLocation>
        <location evidence="1">Periplasm</location>
    </subcellularLocation>
</comment>
<comment type="similarity">
    <text evidence="2">Belongs to the peptidase S1C family.</text>
</comment>
<dbReference type="PANTHER" id="PTHR22939:SF129">
    <property type="entry name" value="SERINE PROTEASE HTRA2, MITOCHONDRIAL"/>
    <property type="match status" value="1"/>
</dbReference>
<dbReference type="FunCoup" id="O67436">
    <property type="interactions" value="421"/>
</dbReference>
<dbReference type="Gene3D" id="2.40.10.120">
    <property type="match status" value="1"/>
</dbReference>
<keyword evidence="7" id="KW-0378">Hydrolase</keyword>
<name>O67436_AQUAE</name>
<feature type="binding site" evidence="10">
    <location>
        <position position="97"/>
    </location>
    <ligand>
        <name>substrate</name>
    </ligand>
</feature>
<evidence type="ECO:0000256" key="5">
    <source>
        <dbReference type="ARBA" id="ARBA00022737"/>
    </source>
</evidence>
<keyword evidence="5" id="KW-0677">Repeat</keyword>
<keyword evidence="4" id="KW-0732">Signal</keyword>
<feature type="binding site" evidence="10">
    <location>
        <position position="127"/>
    </location>
    <ligand>
        <name>substrate</name>
    </ligand>
</feature>
<dbReference type="InterPro" id="IPR001940">
    <property type="entry name" value="Peptidase_S1C"/>
</dbReference>
<dbReference type="InterPro" id="IPR036034">
    <property type="entry name" value="PDZ_sf"/>
</dbReference>
<evidence type="ECO:0000256" key="7">
    <source>
        <dbReference type="ARBA" id="ARBA00022801"/>
    </source>
</evidence>
<dbReference type="Pfam" id="PF13365">
    <property type="entry name" value="Trypsin_2"/>
    <property type="match status" value="1"/>
</dbReference>
<feature type="binding site" evidence="10">
    <location>
        <begin position="221"/>
        <end position="225"/>
    </location>
    <ligand>
        <name>substrate</name>
    </ligand>
</feature>
<sequence>MRKFLLPFLLIISVTFSSTLKDLEEDIVKLVNKVAPSVVTIFVIKEEKSIFPMPEFPFDFPFRFREPFTRKERSLGSGVIVKYDEDKKVVYILTNAHVVKNGVRILVKLDRHTEKKGEIVGIDTKTDIAVVKISTRGINDIEDRIAKLGDSDNLKVGQIVFAIGNPYGLERTVTMGVISALRRSIGITQYESFIQTDAAINPGNSGGPLINVEGEVIGINTAIIAGAQGLGFAIPINLAKWVMEQIIEHGKVIRGWLGVVIQDITPDISEALGIKEGVLVAQVVPGSPADKAGLKVGDVIVEVNGKKIEDARDLQFTIMKMKPGTKAVLKVIRNGKEKEITVIIGQYPEEGVSREGKATPENLGLLLRDLTLKEKQEAGVPYGVLVEGIYPDSPAEYSGLQPGDIILKVNNRPVRSVREFYEIINRLKEMGRSKALLLVRRGDRNIFITLDLE</sequence>
<dbReference type="PROSITE" id="PS50106">
    <property type="entry name" value="PDZ"/>
    <property type="match status" value="2"/>
</dbReference>
<feature type="binding site" evidence="10">
    <location>
        <begin position="203"/>
        <end position="205"/>
    </location>
    <ligand>
        <name>substrate</name>
    </ligand>
</feature>
<dbReference type="EMBL" id="AE000657">
    <property type="protein sequence ID" value="AAC07399.1"/>
    <property type="molecule type" value="Genomic_DNA"/>
</dbReference>
<dbReference type="FunFam" id="2.40.10.10:FF:000001">
    <property type="entry name" value="Periplasmic serine protease DegS"/>
    <property type="match status" value="1"/>
</dbReference>
<dbReference type="AlphaFoldDB" id="O67436"/>
<keyword evidence="13" id="KW-1185">Reference proteome</keyword>
<evidence type="ECO:0000256" key="9">
    <source>
        <dbReference type="PIRSR" id="PIRSR611782-1"/>
    </source>
</evidence>
<organism evidence="12 13">
    <name type="scientific">Aquifex aeolicus (strain VF5)</name>
    <dbReference type="NCBI Taxonomy" id="224324"/>
    <lineage>
        <taxon>Bacteria</taxon>
        <taxon>Pseudomonadati</taxon>
        <taxon>Aquificota</taxon>
        <taxon>Aquificia</taxon>
        <taxon>Aquificales</taxon>
        <taxon>Aquificaceae</taxon>
        <taxon>Aquifex</taxon>
    </lineage>
</organism>
<evidence type="ECO:0000256" key="3">
    <source>
        <dbReference type="ARBA" id="ARBA00022670"/>
    </source>
</evidence>
<dbReference type="HOGENOM" id="CLU_020120_1_0_0"/>
<dbReference type="PRINTS" id="PR00834">
    <property type="entry name" value="PROTEASES2C"/>
</dbReference>
<protein>
    <submittedName>
        <fullName evidence="12">Periplasmic serine protease</fullName>
    </submittedName>
</protein>
<feature type="domain" description="PDZ" evidence="11">
    <location>
        <begin position="246"/>
        <end position="335"/>
    </location>
</feature>
<dbReference type="RefSeq" id="WP_010880939.1">
    <property type="nucleotide sequence ID" value="NC_000918.1"/>
</dbReference>
<dbReference type="STRING" id="224324.aq_1450"/>
<dbReference type="InParanoid" id="O67436"/>
<dbReference type="GO" id="GO:0004252">
    <property type="term" value="F:serine-type endopeptidase activity"/>
    <property type="evidence" value="ECO:0007669"/>
    <property type="project" value="InterPro"/>
</dbReference>
<evidence type="ECO:0000259" key="11">
    <source>
        <dbReference type="PROSITE" id="PS50106"/>
    </source>
</evidence>
<dbReference type="Pfam" id="PF17820">
    <property type="entry name" value="PDZ_6"/>
    <property type="match status" value="1"/>
</dbReference>
<evidence type="ECO:0000256" key="4">
    <source>
        <dbReference type="ARBA" id="ARBA00022729"/>
    </source>
</evidence>
<dbReference type="eggNOG" id="COG0265">
    <property type="taxonomic scope" value="Bacteria"/>
</dbReference>
<dbReference type="SMART" id="SM00228">
    <property type="entry name" value="PDZ"/>
    <property type="match status" value="2"/>
</dbReference>
<dbReference type="KEGG" id="aae:aq_1450"/>
<keyword evidence="3 12" id="KW-0645">Protease</keyword>
<keyword evidence="6" id="KW-0574">Periplasm</keyword>
<dbReference type="PIR" id="B70426">
    <property type="entry name" value="B70426"/>
</dbReference>
<dbReference type="OrthoDB" id="9758917at2"/>
<accession>O67436</accession>
<evidence type="ECO:0000256" key="8">
    <source>
        <dbReference type="ARBA" id="ARBA00022825"/>
    </source>
</evidence>
<dbReference type="PANTHER" id="PTHR22939">
    <property type="entry name" value="SERINE PROTEASE FAMILY S1C HTRA-RELATED"/>
    <property type="match status" value="1"/>
</dbReference>
<dbReference type="SUPFAM" id="SSF50156">
    <property type="entry name" value="PDZ domain-like"/>
    <property type="match status" value="2"/>
</dbReference>
<evidence type="ECO:0000256" key="6">
    <source>
        <dbReference type="ARBA" id="ARBA00022764"/>
    </source>
</evidence>
<dbReference type="Pfam" id="PF13180">
    <property type="entry name" value="PDZ_2"/>
    <property type="match status" value="1"/>
</dbReference>
<dbReference type="GO" id="GO:0042597">
    <property type="term" value="C:periplasmic space"/>
    <property type="evidence" value="ECO:0007669"/>
    <property type="project" value="UniProtKB-SubCell"/>
</dbReference>
<evidence type="ECO:0000313" key="13">
    <source>
        <dbReference type="Proteomes" id="UP000000798"/>
    </source>
</evidence>
<dbReference type="InterPro" id="IPR041489">
    <property type="entry name" value="PDZ_6"/>
</dbReference>
<dbReference type="GO" id="GO:0006508">
    <property type="term" value="P:proteolysis"/>
    <property type="evidence" value="ECO:0007669"/>
    <property type="project" value="UniProtKB-KW"/>
</dbReference>
<feature type="active site" description="Charge relay system" evidence="9">
    <location>
        <position position="127"/>
    </location>
</feature>
<gene>
    <name evidence="12" type="primary">htrA</name>
    <name evidence="12" type="ordered locus">aq_1450</name>
</gene>
<evidence type="ECO:0000256" key="2">
    <source>
        <dbReference type="ARBA" id="ARBA00010541"/>
    </source>
</evidence>
<feature type="active site" description="Charge relay system" evidence="9">
    <location>
        <position position="205"/>
    </location>
</feature>
<proteinExistence type="inferred from homology"/>
<reference evidence="12 13" key="1">
    <citation type="journal article" date="1998" name="Nature">
        <title>The complete genome of the hyperthermophilic bacterium Aquifex aeolicus.</title>
        <authorList>
            <person name="Deckert G."/>
            <person name="Warren P.V."/>
            <person name="Gaasterland T."/>
            <person name="Young W.G."/>
            <person name="Lenox A.L."/>
            <person name="Graham D.E."/>
            <person name="Overbeek R."/>
            <person name="Snead M.A."/>
            <person name="Keller M."/>
            <person name="Aujay M."/>
            <person name="Huber R."/>
            <person name="Feldman R.A."/>
            <person name="Short J.M."/>
            <person name="Olson G.J."/>
            <person name="Swanson R.V."/>
        </authorList>
    </citation>
    <scope>NUCLEOTIDE SEQUENCE [LARGE SCALE GENOMIC DNA]</scope>
    <source>
        <strain evidence="12 13">VF5</strain>
    </source>
</reference>